<dbReference type="GO" id="GO:0005744">
    <property type="term" value="C:TIM23 mitochondrial import inner membrane translocase complex"/>
    <property type="evidence" value="ECO:0007669"/>
    <property type="project" value="TreeGrafter"/>
</dbReference>
<keyword evidence="9" id="KW-0811">Translocation</keyword>
<organism evidence="12 13">
    <name type="scientific">Steinernema glaseri</name>
    <dbReference type="NCBI Taxonomy" id="37863"/>
    <lineage>
        <taxon>Eukaryota</taxon>
        <taxon>Metazoa</taxon>
        <taxon>Ecdysozoa</taxon>
        <taxon>Nematoda</taxon>
        <taxon>Chromadorea</taxon>
        <taxon>Rhabditida</taxon>
        <taxon>Tylenchina</taxon>
        <taxon>Panagrolaimomorpha</taxon>
        <taxon>Strongyloidoidea</taxon>
        <taxon>Steinernematidae</taxon>
        <taxon>Steinernema</taxon>
    </lineage>
</organism>
<evidence type="ECO:0000256" key="8">
    <source>
        <dbReference type="ARBA" id="ARBA00022989"/>
    </source>
</evidence>
<keyword evidence="5" id="KW-0812">Transmembrane</keyword>
<reference evidence="13" key="1">
    <citation type="submission" date="2016-11" db="UniProtKB">
        <authorList>
            <consortium name="WormBaseParasite"/>
        </authorList>
    </citation>
    <scope>IDENTIFICATION</scope>
</reference>
<evidence type="ECO:0000256" key="7">
    <source>
        <dbReference type="ARBA" id="ARBA00022927"/>
    </source>
</evidence>
<evidence type="ECO:0000256" key="4">
    <source>
        <dbReference type="ARBA" id="ARBA00022448"/>
    </source>
</evidence>
<dbReference type="Proteomes" id="UP000095287">
    <property type="component" value="Unplaced"/>
</dbReference>
<evidence type="ECO:0000256" key="3">
    <source>
        <dbReference type="ARBA" id="ARBA00008444"/>
    </source>
</evidence>
<dbReference type="GO" id="GO:0008320">
    <property type="term" value="F:protein transmembrane transporter activity"/>
    <property type="evidence" value="ECO:0007669"/>
    <property type="project" value="TreeGrafter"/>
</dbReference>
<sequence length="141" mass="15422">MRSPVSAVQFAAWTGMFQTIECCMVAVRKKEDPLNTIVSAALAAGLVAVRYGPKVMAGSAALGGLIYSMIEAANLMSTRWMSTTLDTVAQQPELEDPRNLPSKSSWMEDLGHNKVFADRGLRGFRTADTTRTLHRAVYQLV</sequence>
<dbReference type="GO" id="GO:0030150">
    <property type="term" value="P:protein import into mitochondrial matrix"/>
    <property type="evidence" value="ECO:0007669"/>
    <property type="project" value="TreeGrafter"/>
</dbReference>
<evidence type="ECO:0000256" key="2">
    <source>
        <dbReference type="ARBA" id="ARBA00004448"/>
    </source>
</evidence>
<keyword evidence="6" id="KW-0999">Mitochondrion inner membrane</keyword>
<comment type="subcellular location">
    <subcellularLocation>
        <location evidence="2">Mitochondrion inner membrane</location>
        <topology evidence="2">Multi-pass membrane protein</topology>
    </subcellularLocation>
</comment>
<evidence type="ECO:0000256" key="6">
    <source>
        <dbReference type="ARBA" id="ARBA00022792"/>
    </source>
</evidence>
<protein>
    <submittedName>
        <fullName evidence="13">ATP synthase subunit</fullName>
    </submittedName>
</protein>
<evidence type="ECO:0000256" key="10">
    <source>
        <dbReference type="ARBA" id="ARBA00023128"/>
    </source>
</evidence>
<keyword evidence="10" id="KW-0496">Mitochondrion</keyword>
<name>A0A1I7YUH8_9BILA</name>
<keyword evidence="8" id="KW-1133">Transmembrane helix</keyword>
<accession>A0A1I7YUH8</accession>
<evidence type="ECO:0000313" key="12">
    <source>
        <dbReference type="Proteomes" id="UP000095287"/>
    </source>
</evidence>
<keyword evidence="11" id="KW-0472">Membrane</keyword>
<dbReference type="AlphaFoldDB" id="A0A1I7YUH8"/>
<dbReference type="PANTHER" id="PTHR10485">
    <property type="entry name" value="MITOCHONDRIAL IMPORT INNER MEMBRANE TRANSLOCASE SUBUNIT TIM-17"/>
    <property type="match status" value="1"/>
</dbReference>
<evidence type="ECO:0000256" key="11">
    <source>
        <dbReference type="ARBA" id="ARBA00023136"/>
    </source>
</evidence>
<keyword evidence="12" id="KW-1185">Reference proteome</keyword>
<keyword evidence="7" id="KW-0653">Protein transport</keyword>
<proteinExistence type="inferred from homology"/>
<evidence type="ECO:0000256" key="5">
    <source>
        <dbReference type="ARBA" id="ARBA00022692"/>
    </source>
</evidence>
<evidence type="ECO:0000256" key="9">
    <source>
        <dbReference type="ARBA" id="ARBA00023010"/>
    </source>
</evidence>
<dbReference type="Pfam" id="PF02466">
    <property type="entry name" value="Tim17"/>
    <property type="match status" value="1"/>
</dbReference>
<dbReference type="PANTHER" id="PTHR10485:SF0">
    <property type="entry name" value="AT05822P-RELATED"/>
    <property type="match status" value="1"/>
</dbReference>
<evidence type="ECO:0000313" key="13">
    <source>
        <dbReference type="WBParaSite" id="L893_g19827.t1"/>
    </source>
</evidence>
<keyword evidence="4" id="KW-0813">Transport</keyword>
<dbReference type="WBParaSite" id="L893_g19827.t1">
    <property type="protein sequence ID" value="L893_g19827.t1"/>
    <property type="gene ID" value="L893_g19827"/>
</dbReference>
<evidence type="ECO:0000256" key="1">
    <source>
        <dbReference type="ARBA" id="ARBA00002959"/>
    </source>
</evidence>
<comment type="similarity">
    <text evidence="3">Belongs to the Tim17/Tim22/Tim23 family.</text>
</comment>
<comment type="function">
    <text evidence="1">Essential component of the TIM23 complex, a complex that mediates the translocation of transit peptide-containing proteins across the mitochondrial inner membrane.</text>
</comment>